<dbReference type="Proteomes" id="UP000078116">
    <property type="component" value="Unassembled WGS sequence"/>
</dbReference>
<name>A0A1A9MXR7_9BURK</name>
<keyword evidence="3" id="KW-1185">Reference proteome</keyword>
<dbReference type="Proteomes" id="UP000077961">
    <property type="component" value="Unassembled WGS sequence"/>
</dbReference>
<evidence type="ECO:0000313" key="2">
    <source>
        <dbReference type="EMBL" id="OAJ63498.1"/>
    </source>
</evidence>
<dbReference type="AlphaFoldDB" id="A0A1A9MXR7"/>
<reference evidence="3 4" key="1">
    <citation type="submission" date="2016-04" db="EMBL/GenBank/DDBJ databases">
        <title>Reclassification of Paraburkholderia panaciterrae (Farh et al. 2015) Dobritsa &amp; Samadpour 2016 as a later homotypic synonym of Paraburkholderia ginsengiterrae (Farh et al. 2015) Dobritsa &amp; Samadpour 2016.</title>
        <authorList>
            <person name="Dobritsa A.P."/>
            <person name="Kutumbaka K."/>
            <person name="Samadpour M."/>
        </authorList>
    </citation>
    <scope>NUCLEOTIDE SEQUENCE [LARGE SCALE GENOMIC DNA]</scope>
    <source>
        <strain evidence="1 4">DCY85</strain>
        <strain evidence="2 3">DCY85-1</strain>
    </source>
</reference>
<sequence>MKSTNGQSLRCQVEKWLAPAPTTPVRVTAFSRTRLGGQRYVCVETLSPSGVHALFFFKHDDGNWHVFPQAANSQNLAADRPLMHAATPSIDSGCKSAAPKASTI</sequence>
<protein>
    <submittedName>
        <fullName evidence="1">Uncharacterized protein</fullName>
    </submittedName>
</protein>
<dbReference type="EMBL" id="LXKA01000382">
    <property type="protein sequence ID" value="OAJ52133.1"/>
    <property type="molecule type" value="Genomic_DNA"/>
</dbReference>
<comment type="caution">
    <text evidence="1">The sequence shown here is derived from an EMBL/GenBank/DDBJ whole genome shotgun (WGS) entry which is preliminary data.</text>
</comment>
<proteinExistence type="predicted"/>
<organism evidence="1 4">
    <name type="scientific">Paraburkholderia ginsengiterrae</name>
    <dbReference type="NCBI Taxonomy" id="1462993"/>
    <lineage>
        <taxon>Bacteria</taxon>
        <taxon>Pseudomonadati</taxon>
        <taxon>Pseudomonadota</taxon>
        <taxon>Betaproteobacteria</taxon>
        <taxon>Burkholderiales</taxon>
        <taxon>Burkholderiaceae</taxon>
        <taxon>Paraburkholderia</taxon>
    </lineage>
</organism>
<evidence type="ECO:0000313" key="4">
    <source>
        <dbReference type="Proteomes" id="UP000078116"/>
    </source>
</evidence>
<accession>A0A1A9MXR7</accession>
<evidence type="ECO:0000313" key="3">
    <source>
        <dbReference type="Proteomes" id="UP000077961"/>
    </source>
</evidence>
<gene>
    <name evidence="2" type="ORF">A6V36_18630</name>
    <name evidence="1" type="ORF">A6V37_10810</name>
</gene>
<dbReference type="EMBL" id="LXJZ01000020">
    <property type="protein sequence ID" value="OAJ63498.1"/>
    <property type="molecule type" value="Genomic_DNA"/>
</dbReference>
<dbReference type="RefSeq" id="WP_064265163.1">
    <property type="nucleotide sequence ID" value="NZ_LXJZ01000020.1"/>
</dbReference>
<evidence type="ECO:0000313" key="1">
    <source>
        <dbReference type="EMBL" id="OAJ52133.1"/>
    </source>
</evidence>